<proteinExistence type="predicted"/>
<evidence type="ECO:0000313" key="5">
    <source>
        <dbReference type="EMBL" id="PRP75947.1"/>
    </source>
</evidence>
<dbReference type="EMBL" id="MDYQ01000353">
    <property type="protein sequence ID" value="PRP75947.1"/>
    <property type="molecule type" value="Genomic_DNA"/>
</dbReference>
<dbReference type="InParanoid" id="A0A2P6MW68"/>
<dbReference type="GO" id="GO:0016814">
    <property type="term" value="F:hydrolase activity, acting on carbon-nitrogen (but not peptide) bonds, in cyclic amidines"/>
    <property type="evidence" value="ECO:0007669"/>
    <property type="project" value="UniProtKB-ARBA"/>
</dbReference>
<dbReference type="SUPFAM" id="SSF51556">
    <property type="entry name" value="Metallo-dependent hydrolases"/>
    <property type="match status" value="1"/>
</dbReference>
<keyword evidence="2" id="KW-0378">Hydrolase</keyword>
<reference evidence="5 6" key="1">
    <citation type="journal article" date="2018" name="Genome Biol. Evol.">
        <title>Multiple Roots of Fruiting Body Formation in Amoebozoa.</title>
        <authorList>
            <person name="Hillmann F."/>
            <person name="Forbes G."/>
            <person name="Novohradska S."/>
            <person name="Ferling I."/>
            <person name="Riege K."/>
            <person name="Groth M."/>
            <person name="Westermann M."/>
            <person name="Marz M."/>
            <person name="Spaller T."/>
            <person name="Winckler T."/>
            <person name="Schaap P."/>
            <person name="Glockner G."/>
        </authorList>
    </citation>
    <scope>NUCLEOTIDE SEQUENCE [LARGE SCALE GENOMIC DNA]</scope>
    <source>
        <strain evidence="5 6">Jena</strain>
    </source>
</reference>
<evidence type="ECO:0000256" key="1">
    <source>
        <dbReference type="ARBA" id="ARBA00022723"/>
    </source>
</evidence>
<dbReference type="Gene3D" id="2.30.40.10">
    <property type="entry name" value="Urease, subunit C, domain 1"/>
    <property type="match status" value="1"/>
</dbReference>
<dbReference type="InterPro" id="IPR006680">
    <property type="entry name" value="Amidohydro-rel"/>
</dbReference>
<comment type="caution">
    <text evidence="5">The sequence shown here is derived from an EMBL/GenBank/DDBJ whole genome shotgun (WGS) entry which is preliminary data.</text>
</comment>
<dbReference type="OrthoDB" id="194468at2759"/>
<evidence type="ECO:0000256" key="2">
    <source>
        <dbReference type="ARBA" id="ARBA00022801"/>
    </source>
</evidence>
<dbReference type="SUPFAM" id="SSF51338">
    <property type="entry name" value="Composite domain of metallo-dependent hydrolases"/>
    <property type="match status" value="1"/>
</dbReference>
<dbReference type="GO" id="GO:0019239">
    <property type="term" value="F:deaminase activity"/>
    <property type="evidence" value="ECO:0007669"/>
    <property type="project" value="UniProtKB-ARBA"/>
</dbReference>
<name>A0A2P6MW68_9EUKA</name>
<dbReference type="PANTHER" id="PTHR43794">
    <property type="entry name" value="AMINOHYDROLASE SSNA-RELATED"/>
    <property type="match status" value="1"/>
</dbReference>
<dbReference type="InterPro" id="IPR011059">
    <property type="entry name" value="Metal-dep_hydrolase_composite"/>
</dbReference>
<dbReference type="FunCoup" id="A0A2P6MW68">
    <property type="interactions" value="22"/>
</dbReference>
<dbReference type="Pfam" id="PF01979">
    <property type="entry name" value="Amidohydro_1"/>
    <property type="match status" value="1"/>
</dbReference>
<keyword evidence="6" id="KW-1185">Reference proteome</keyword>
<dbReference type="InterPro" id="IPR032466">
    <property type="entry name" value="Metal_Hydrolase"/>
</dbReference>
<dbReference type="NCBIfam" id="NF006549">
    <property type="entry name" value="PRK09045.1"/>
    <property type="match status" value="1"/>
</dbReference>
<dbReference type="CDD" id="cd01298">
    <property type="entry name" value="ATZ_TRZ_like"/>
    <property type="match status" value="1"/>
</dbReference>
<gene>
    <name evidence="5" type="ORF">PROFUN_01663</name>
</gene>
<dbReference type="Gene3D" id="3.20.20.140">
    <property type="entry name" value="Metal-dependent hydrolases"/>
    <property type="match status" value="1"/>
</dbReference>
<evidence type="ECO:0000259" key="4">
    <source>
        <dbReference type="Pfam" id="PF01979"/>
    </source>
</evidence>
<dbReference type="FunFam" id="3.20.20.140:FF:000014">
    <property type="entry name" value="5-methylthioadenosine/S-adenosylhomocysteine deaminase"/>
    <property type="match status" value="1"/>
</dbReference>
<organism evidence="5 6">
    <name type="scientific">Planoprotostelium fungivorum</name>
    <dbReference type="NCBI Taxonomy" id="1890364"/>
    <lineage>
        <taxon>Eukaryota</taxon>
        <taxon>Amoebozoa</taxon>
        <taxon>Evosea</taxon>
        <taxon>Variosea</taxon>
        <taxon>Cavosteliida</taxon>
        <taxon>Cavosteliaceae</taxon>
        <taxon>Planoprotostelium</taxon>
    </lineage>
</organism>
<dbReference type="InterPro" id="IPR050287">
    <property type="entry name" value="MTA/SAH_deaminase"/>
</dbReference>
<dbReference type="STRING" id="1890364.A0A2P6MW68"/>
<dbReference type="Proteomes" id="UP000241769">
    <property type="component" value="Unassembled WGS sequence"/>
</dbReference>
<feature type="domain" description="Amidohydrolase-related" evidence="4">
    <location>
        <begin position="93"/>
        <end position="436"/>
    </location>
</feature>
<keyword evidence="1" id="KW-0479">Metal-binding</keyword>
<accession>A0A2P6MW68</accession>
<dbReference type="AlphaFoldDB" id="A0A2P6MW68"/>
<keyword evidence="3" id="KW-0862">Zinc</keyword>
<evidence type="ECO:0000256" key="3">
    <source>
        <dbReference type="ARBA" id="ARBA00022833"/>
    </source>
</evidence>
<protein>
    <recommendedName>
        <fullName evidence="4">Amidohydrolase-related domain-containing protein</fullName>
    </recommendedName>
</protein>
<evidence type="ECO:0000313" key="6">
    <source>
        <dbReference type="Proteomes" id="UP000241769"/>
    </source>
</evidence>
<dbReference type="PANTHER" id="PTHR43794:SF11">
    <property type="entry name" value="AMIDOHYDROLASE-RELATED DOMAIN-CONTAINING PROTEIN"/>
    <property type="match status" value="1"/>
</dbReference>
<dbReference type="GO" id="GO:0046872">
    <property type="term" value="F:metal ion binding"/>
    <property type="evidence" value="ECO:0007669"/>
    <property type="project" value="UniProtKB-KW"/>
</dbReference>
<sequence length="542" mass="61173">MMNIHLRNLSGAEFSINAQPSDTKQEESSTMAQRVDTIIHARWIVPVEPRDVYHEHHSLVIRDGVIVDILPTKDISSKYVADKEHDLSKHHALMPGLVNLHSHSPMTLLRGLCDGVELNEWLIHFMWPHEGKWMSPEFVRTGSRIAVSEMIKSGVTCFNDMYFFPDVTAEVVDQVGMRGTVGAIIIQFPSAWASSSQEYIDKGLALIQKYEKHSRIRVVLAPHATYTVGDEDLLRMKEISERYDTKVHIHLHETSFEVSEHKKNDQLGRSPIKRLVDLGMMNERLIAVHMTQLTDEDINIVASSGASVAHCPESNLKLGSGICPTSKLIRAGVNVGLGTDGAASNDDLDMLGEMRTSALVDKYKVEDPALPGAEILRFGTMNGAKALGLDHLIGSLEVGKRADVIAVKLAARPVYNPIISLVYVGTNRVEYSWVDGRCILDEGKLTIVDESTWEKEIDEWGEKIISWDRERKSPDLKQINTQIQTYLSSQLKEEEKKDVRSQLEQWRSQLGSWKYFSQKDEEMTRQLDTLSTDLTRLEKHIE</sequence>